<dbReference type="AlphaFoldDB" id="A0AAD7K9A8"/>
<keyword evidence="3" id="KW-1185">Reference proteome</keyword>
<accession>A0AAD7K9A8</accession>
<feature type="region of interest" description="Disordered" evidence="1">
    <location>
        <begin position="62"/>
        <end position="102"/>
    </location>
</feature>
<feature type="compositionally biased region" description="Basic and acidic residues" evidence="1">
    <location>
        <begin position="79"/>
        <end position="96"/>
    </location>
</feature>
<organism evidence="2 3">
    <name type="scientific">Mycena metata</name>
    <dbReference type="NCBI Taxonomy" id="1033252"/>
    <lineage>
        <taxon>Eukaryota</taxon>
        <taxon>Fungi</taxon>
        <taxon>Dikarya</taxon>
        <taxon>Basidiomycota</taxon>
        <taxon>Agaricomycotina</taxon>
        <taxon>Agaricomycetes</taxon>
        <taxon>Agaricomycetidae</taxon>
        <taxon>Agaricales</taxon>
        <taxon>Marasmiineae</taxon>
        <taxon>Mycenaceae</taxon>
        <taxon>Mycena</taxon>
    </lineage>
</organism>
<evidence type="ECO:0000313" key="3">
    <source>
        <dbReference type="Proteomes" id="UP001215598"/>
    </source>
</evidence>
<sequence>MLALFCSLWHCLPYPSGVISTTHHLDITITKSLTARYNPFGPHIPTFAPLFGKNPRRTLSARPGVYPGWPGMSRARGLTPEHQKPKESPHSAEKRGFRVSLV</sequence>
<name>A0AAD7K9A8_9AGAR</name>
<gene>
    <name evidence="2" type="ORF">B0H16DRAFT_1499454</name>
</gene>
<reference evidence="2" key="1">
    <citation type="submission" date="2023-03" db="EMBL/GenBank/DDBJ databases">
        <title>Massive genome expansion in bonnet fungi (Mycena s.s.) driven by repeated elements and novel gene families across ecological guilds.</title>
        <authorList>
            <consortium name="Lawrence Berkeley National Laboratory"/>
            <person name="Harder C.B."/>
            <person name="Miyauchi S."/>
            <person name="Viragh M."/>
            <person name="Kuo A."/>
            <person name="Thoen E."/>
            <person name="Andreopoulos B."/>
            <person name="Lu D."/>
            <person name="Skrede I."/>
            <person name="Drula E."/>
            <person name="Henrissat B."/>
            <person name="Morin E."/>
            <person name="Kohler A."/>
            <person name="Barry K."/>
            <person name="LaButti K."/>
            <person name="Morin E."/>
            <person name="Salamov A."/>
            <person name="Lipzen A."/>
            <person name="Mereny Z."/>
            <person name="Hegedus B."/>
            <person name="Baldrian P."/>
            <person name="Stursova M."/>
            <person name="Weitz H."/>
            <person name="Taylor A."/>
            <person name="Grigoriev I.V."/>
            <person name="Nagy L.G."/>
            <person name="Martin F."/>
            <person name="Kauserud H."/>
        </authorList>
    </citation>
    <scope>NUCLEOTIDE SEQUENCE</scope>
    <source>
        <strain evidence="2">CBHHK182m</strain>
    </source>
</reference>
<dbReference type="EMBL" id="JARKIB010000005">
    <property type="protein sequence ID" value="KAJ7779630.1"/>
    <property type="molecule type" value="Genomic_DNA"/>
</dbReference>
<dbReference type="Proteomes" id="UP001215598">
    <property type="component" value="Unassembled WGS sequence"/>
</dbReference>
<proteinExistence type="predicted"/>
<comment type="caution">
    <text evidence="2">The sequence shown here is derived from an EMBL/GenBank/DDBJ whole genome shotgun (WGS) entry which is preliminary data.</text>
</comment>
<protein>
    <submittedName>
        <fullName evidence="2">Uncharacterized protein</fullName>
    </submittedName>
</protein>
<evidence type="ECO:0000313" key="2">
    <source>
        <dbReference type="EMBL" id="KAJ7779630.1"/>
    </source>
</evidence>
<evidence type="ECO:0000256" key="1">
    <source>
        <dbReference type="SAM" id="MobiDB-lite"/>
    </source>
</evidence>